<dbReference type="EMBL" id="CATQJA010002697">
    <property type="protein sequence ID" value="CAJ0584520.1"/>
    <property type="molecule type" value="Genomic_DNA"/>
</dbReference>
<dbReference type="GO" id="GO:0070979">
    <property type="term" value="P:protein K11-linked ubiquitination"/>
    <property type="evidence" value="ECO:0007669"/>
    <property type="project" value="TreeGrafter"/>
</dbReference>
<keyword evidence="4" id="KW-0131">Cell cycle</keyword>
<name>A0AA36DDZ5_9BILA</name>
<accession>A0AA36DDZ5</accession>
<evidence type="ECO:0000256" key="3">
    <source>
        <dbReference type="ARBA" id="ARBA00022786"/>
    </source>
</evidence>
<protein>
    <submittedName>
        <fullName evidence="5">Uncharacterized protein</fullName>
    </submittedName>
</protein>
<dbReference type="Gene3D" id="1.25.40.10">
    <property type="entry name" value="Tetratricopeptide repeat domain"/>
    <property type="match status" value="1"/>
</dbReference>
<evidence type="ECO:0000256" key="2">
    <source>
        <dbReference type="ARBA" id="ARBA00022776"/>
    </source>
</evidence>
<evidence type="ECO:0000256" key="1">
    <source>
        <dbReference type="ARBA" id="ARBA00022618"/>
    </source>
</evidence>
<evidence type="ECO:0000313" key="5">
    <source>
        <dbReference type="EMBL" id="CAJ0584520.1"/>
    </source>
</evidence>
<dbReference type="PANTHER" id="PTHR12830">
    <property type="entry name" value="ANAPHASE-PROMOTING COMPLEX SUBUNIT 5"/>
    <property type="match status" value="1"/>
</dbReference>
<gene>
    <name evidence="5" type="ORF">MSPICULIGERA_LOCUS22569</name>
</gene>
<feature type="non-terminal residue" evidence="5">
    <location>
        <position position="710"/>
    </location>
</feature>
<evidence type="ECO:0000313" key="6">
    <source>
        <dbReference type="Proteomes" id="UP001177023"/>
    </source>
</evidence>
<evidence type="ECO:0000256" key="4">
    <source>
        <dbReference type="ARBA" id="ARBA00023306"/>
    </source>
</evidence>
<proteinExistence type="predicted"/>
<keyword evidence="3" id="KW-0833">Ubl conjugation pathway</keyword>
<dbReference type="Proteomes" id="UP001177023">
    <property type="component" value="Unassembled WGS sequence"/>
</dbReference>
<dbReference type="GO" id="GO:0005680">
    <property type="term" value="C:anaphase-promoting complex"/>
    <property type="evidence" value="ECO:0007669"/>
    <property type="project" value="InterPro"/>
</dbReference>
<keyword evidence="6" id="KW-1185">Reference proteome</keyword>
<dbReference type="SUPFAM" id="SSF48452">
    <property type="entry name" value="TPR-like"/>
    <property type="match status" value="1"/>
</dbReference>
<reference evidence="5" key="1">
    <citation type="submission" date="2023-06" db="EMBL/GenBank/DDBJ databases">
        <authorList>
            <person name="Delattre M."/>
        </authorList>
    </citation>
    <scope>NUCLEOTIDE SEQUENCE</scope>
    <source>
        <strain evidence="5">AF72</strain>
    </source>
</reference>
<organism evidence="5 6">
    <name type="scientific">Mesorhabditis spiculigera</name>
    <dbReference type="NCBI Taxonomy" id="96644"/>
    <lineage>
        <taxon>Eukaryota</taxon>
        <taxon>Metazoa</taxon>
        <taxon>Ecdysozoa</taxon>
        <taxon>Nematoda</taxon>
        <taxon>Chromadorea</taxon>
        <taxon>Rhabditida</taxon>
        <taxon>Rhabditina</taxon>
        <taxon>Rhabditomorpha</taxon>
        <taxon>Rhabditoidea</taxon>
        <taxon>Rhabditidae</taxon>
        <taxon>Mesorhabditinae</taxon>
        <taxon>Mesorhabditis</taxon>
    </lineage>
</organism>
<dbReference type="GO" id="GO:0045842">
    <property type="term" value="P:positive regulation of mitotic metaphase/anaphase transition"/>
    <property type="evidence" value="ECO:0007669"/>
    <property type="project" value="TreeGrafter"/>
</dbReference>
<keyword evidence="1" id="KW-0132">Cell division</keyword>
<dbReference type="InterPro" id="IPR037679">
    <property type="entry name" value="Apc5"/>
</dbReference>
<dbReference type="GO" id="GO:0051301">
    <property type="term" value="P:cell division"/>
    <property type="evidence" value="ECO:0007669"/>
    <property type="project" value="UniProtKB-KW"/>
</dbReference>
<comment type="caution">
    <text evidence="5">The sequence shown here is derived from an EMBL/GenBank/DDBJ whole genome shotgun (WGS) entry which is preliminary data.</text>
</comment>
<keyword evidence="2" id="KW-0498">Mitosis</keyword>
<dbReference type="AlphaFoldDB" id="A0AA36DDZ5"/>
<dbReference type="PANTHER" id="PTHR12830:SF9">
    <property type="entry name" value="ANAPHASE-PROMOTING COMPLEX SUBUNIT 5"/>
    <property type="match status" value="1"/>
</dbReference>
<sequence length="710" mass="80707">MSEQPAGFNPTDALYAYPYIMAAIDPIQDPQFALIYLIRVLESFVDHENQHPAPLLLCELGKLFYQLISYRPLTYQDLRRVAGQIGEAVLRDFDKVISQVQMGDLREHITLIEELGIDIKNSIINGNSLVAVFLKKFSLATTMLTDYEVYGQFERQLKYLAGDWQYKPSLYPHVSNSYKQAEKWVLSRLHWLQRCPSRVQETDEEIMAICERTKQLYPIMAAVHLLISVVETRRLRARNAEDALADSVGTLVRSRLARHFNNFAMARTMLDETVMLSHGCKDNHTLRMAVAEKKILEYQNERTDPTAKYIPDQHDNYPSQEDIWFFQESDDVYDGSAAQCVEFIDTLLDTIRQISSGKPTYCNVTPMFSTSAWMRGNDPTGEQKAYLDVADAIKSSALLLHGHLDQTFQMAKCWNGTNNGDRYAKYHETEAHAIFNVNTMYALALDCQWGQALQLVDRAIAQFGPRASDRIKGHLKLAKALIKFDSRLFGCDLEGAAEQLPLIEPYCPFEHVIRLALHHACTGQLCEAIQLLNAYRPKVAGDVHTLERIRLLSVLGNLHTVNRNLTEAEASLVKAVRLARVSQAKPLMWLTTRYLARVMIEQNKFDEAAQLLRDDSDDLGGRRGIERALYCATVAELHLKKGDSQEALKWLGLFLEVSSKAGIFAWAKDALFHATRIFSDSGDVEARDASALAMWRAHEKHPQSLDWKLF</sequence>
<dbReference type="GO" id="GO:0031145">
    <property type="term" value="P:anaphase-promoting complex-dependent catabolic process"/>
    <property type="evidence" value="ECO:0007669"/>
    <property type="project" value="TreeGrafter"/>
</dbReference>
<dbReference type="InterPro" id="IPR011990">
    <property type="entry name" value="TPR-like_helical_dom_sf"/>
</dbReference>